<dbReference type="Pfam" id="PF03412">
    <property type="entry name" value="Peptidase_C39"/>
    <property type="match status" value="1"/>
</dbReference>
<keyword evidence="1" id="KW-1133">Transmembrane helix</keyword>
<comment type="caution">
    <text evidence="3">The sequence shown here is derived from an EMBL/GenBank/DDBJ whole genome shotgun (WGS) entry which is preliminary data.</text>
</comment>
<keyword evidence="1" id="KW-0472">Membrane</keyword>
<evidence type="ECO:0000313" key="4">
    <source>
        <dbReference type="Proteomes" id="UP000231553"/>
    </source>
</evidence>
<dbReference type="OrthoDB" id="7813216at2"/>
<dbReference type="GO" id="GO:0008233">
    <property type="term" value="F:peptidase activity"/>
    <property type="evidence" value="ECO:0007669"/>
    <property type="project" value="InterPro"/>
</dbReference>
<organism evidence="3 4">
    <name type="scientific">Pseudooceanicola lipolyticus</name>
    <dbReference type="NCBI Taxonomy" id="2029104"/>
    <lineage>
        <taxon>Bacteria</taxon>
        <taxon>Pseudomonadati</taxon>
        <taxon>Pseudomonadota</taxon>
        <taxon>Alphaproteobacteria</taxon>
        <taxon>Rhodobacterales</taxon>
        <taxon>Paracoccaceae</taxon>
        <taxon>Pseudooceanicola</taxon>
    </lineage>
</organism>
<dbReference type="GO" id="GO:0016020">
    <property type="term" value="C:membrane"/>
    <property type="evidence" value="ECO:0007669"/>
    <property type="project" value="InterPro"/>
</dbReference>
<reference evidence="3 4" key="1">
    <citation type="journal article" date="2018" name="Int. J. Syst. Evol. Microbiol.">
        <title>Pseudooceanicola lipolyticus sp. nov., a marine alphaproteobacterium, reclassification of Oceanicola flagellatus as Pseudooceanicola flagellatus comb. nov. and emended description of the genus Pseudooceanicola.</title>
        <authorList>
            <person name="Huang M.-M."/>
            <person name="Guo L.-L."/>
            <person name="Wu Y.-H."/>
            <person name="Lai Q.-L."/>
            <person name="Shao Z.-Z."/>
            <person name="Wang C.-S."/>
            <person name="Wu M."/>
            <person name="Xu X.-W."/>
        </authorList>
    </citation>
    <scope>NUCLEOTIDE SEQUENCE [LARGE SCALE GENOMIC DNA]</scope>
    <source>
        <strain evidence="3 4">157</strain>
    </source>
</reference>
<feature type="transmembrane region" description="Helical" evidence="1">
    <location>
        <begin position="371"/>
        <end position="396"/>
    </location>
</feature>
<feature type="domain" description="Peptidase C39" evidence="2">
    <location>
        <begin position="25"/>
        <end position="145"/>
    </location>
</feature>
<dbReference type="PROSITE" id="PS50990">
    <property type="entry name" value="PEPTIDASE_C39"/>
    <property type="match status" value="1"/>
</dbReference>
<dbReference type="AlphaFoldDB" id="A0A2M8IZV6"/>
<name>A0A2M8IZV6_9RHOB</name>
<keyword evidence="1" id="KW-0812">Transmembrane</keyword>
<feature type="transmembrane region" description="Helical" evidence="1">
    <location>
        <begin position="291"/>
        <end position="324"/>
    </location>
</feature>
<feature type="transmembrane region" description="Helical" evidence="1">
    <location>
        <begin position="176"/>
        <end position="201"/>
    </location>
</feature>
<dbReference type="InterPro" id="IPR005074">
    <property type="entry name" value="Peptidase_C39"/>
</dbReference>
<dbReference type="Gene3D" id="3.90.70.10">
    <property type="entry name" value="Cysteine proteinases"/>
    <property type="match status" value="1"/>
</dbReference>
<evidence type="ECO:0000313" key="3">
    <source>
        <dbReference type="EMBL" id="PJE36034.1"/>
    </source>
</evidence>
<sequence>MPRSSIFWASATLALLRHRRRFVMQTARTDCGVASALTVLNMIGRKADPVLASEALNPDCAGSSLEALRRYFEEQQGIEAAALAVPAASLHKIAGRAILHMQQQHYVVLLTCGRRGVLVFDPAMGPVYYPMADFTALYSGKLLEVRKPARSKLPAPVGAGQVVGGARPRRLDTAALFLAGLAARLLECALLLCLVAVLFLVLNHASFPSLLAIVAVIAACGGLLLLARQVRVGGEDDWARRRQSRFWRGLLRVTVRDRDLNGFRGRMERDVSGTIRRGLILSLPQQAQIPAALGAMFGLTLLLIVLSPIIAAIHAGLFLCLLLLMQLDDIQVCRRSVRPGIGRYSRLGQRLGLPGKTVAPDALGEVAKWSVIGFAGFGVLLADLPPVALMFWILTAMQIVPLDFRRARLVMPLLAPAEAVPSLVGVEVPLRRQKLLGEVPLKVARSGDMLRIEGISKLTQSLQQPDLTVREQRMIMADVVRHALGELSEGDRPEAGAVRIFGPGQDATQADFDHLLIARETRGGGTLPVAVKAQPVVEKQQKDPLLRNLHSCAPGDLPVFWDYRNKMPVAELQARLGQTGLRHAAHLTMSRLTLVQADTGSDELRS</sequence>
<dbReference type="EMBL" id="PGTB01000060">
    <property type="protein sequence ID" value="PJE36034.1"/>
    <property type="molecule type" value="Genomic_DNA"/>
</dbReference>
<protein>
    <recommendedName>
        <fullName evidence="2">Peptidase C39 domain-containing protein</fullName>
    </recommendedName>
</protein>
<dbReference type="GO" id="GO:0006508">
    <property type="term" value="P:proteolysis"/>
    <property type="evidence" value="ECO:0007669"/>
    <property type="project" value="InterPro"/>
</dbReference>
<evidence type="ECO:0000259" key="2">
    <source>
        <dbReference type="PROSITE" id="PS50990"/>
    </source>
</evidence>
<dbReference type="Proteomes" id="UP000231553">
    <property type="component" value="Unassembled WGS sequence"/>
</dbReference>
<dbReference type="RefSeq" id="WP_100163143.1">
    <property type="nucleotide sequence ID" value="NZ_PGTB01000060.1"/>
</dbReference>
<keyword evidence="4" id="KW-1185">Reference proteome</keyword>
<dbReference type="GO" id="GO:0005524">
    <property type="term" value="F:ATP binding"/>
    <property type="evidence" value="ECO:0007669"/>
    <property type="project" value="InterPro"/>
</dbReference>
<accession>A0A2M8IZV6</accession>
<evidence type="ECO:0000256" key="1">
    <source>
        <dbReference type="SAM" id="Phobius"/>
    </source>
</evidence>
<proteinExistence type="predicted"/>
<feature type="transmembrane region" description="Helical" evidence="1">
    <location>
        <begin position="207"/>
        <end position="227"/>
    </location>
</feature>
<gene>
    <name evidence="3" type="ORF">CVM52_14145</name>
</gene>